<organism evidence="3 4">
    <name type="scientific">Ovis aries</name>
    <name type="common">Sheep</name>
    <dbReference type="NCBI Taxonomy" id="9940"/>
    <lineage>
        <taxon>Eukaryota</taxon>
        <taxon>Metazoa</taxon>
        <taxon>Chordata</taxon>
        <taxon>Craniata</taxon>
        <taxon>Vertebrata</taxon>
        <taxon>Euteleostomi</taxon>
        <taxon>Mammalia</taxon>
        <taxon>Eutheria</taxon>
        <taxon>Laurasiatheria</taxon>
        <taxon>Artiodactyla</taxon>
        <taxon>Ruminantia</taxon>
        <taxon>Pecora</taxon>
        <taxon>Bovidae</taxon>
        <taxon>Caprinae</taxon>
        <taxon>Ovis</taxon>
    </lineage>
</organism>
<feature type="region of interest" description="Disordered" evidence="1">
    <location>
        <begin position="80"/>
        <end position="119"/>
    </location>
</feature>
<dbReference type="PROSITE" id="PS50020">
    <property type="entry name" value="WW_DOMAIN_2"/>
    <property type="match status" value="2"/>
</dbReference>
<feature type="compositionally biased region" description="Basic and acidic residues" evidence="1">
    <location>
        <begin position="373"/>
        <end position="390"/>
    </location>
</feature>
<dbReference type="Proteomes" id="UP000664991">
    <property type="component" value="Unassembled WGS sequence"/>
</dbReference>
<feature type="compositionally biased region" description="Basic and acidic residues" evidence="1">
    <location>
        <begin position="244"/>
        <end position="266"/>
    </location>
</feature>
<sequence>MIKQDAVCNKIVKPACRISIEFHERGKNHKENVAKRISEIKQKSLDKAKEEEKASKEFAAMEAAALKAYQEDLKRLGLESEISEPSVSPVTSTVSPTSASNQQKEKKKKKKDPSKGRWVEGITSEGHHYYYDLITGASQWEKPEGFQGNLKKATGKTVWIEGLSEDGYTYYYNTETGESRWEKPDDFIPHSGDLPSSKVNEKSLGTLEESKSSDSHGESDGEQEAEKEKKKEEIPTETQKLIIKFKEKNKNSNKRTEPETQKEKNTQGKNSSGPSEEKPKEKNTQGKNLSGSNEEKPKAHKKPNPYGEWQEIKPEVESHEEVDLELPSTENEYVSTSEADAAGEPQLVFKEKTVTSLGVVADGVAPVFKKRRIENGKSRNLRQRESERGRPAPQRENPTRSPRRRVFLSWRACQDPPVVMTEEEEWSEEQQSFSYRQTCEKKHS</sequence>
<dbReference type="GO" id="GO:0000398">
    <property type="term" value="P:mRNA splicing, via spliceosome"/>
    <property type="evidence" value="ECO:0007669"/>
    <property type="project" value="InterPro"/>
</dbReference>
<evidence type="ECO:0000259" key="2">
    <source>
        <dbReference type="PROSITE" id="PS50020"/>
    </source>
</evidence>
<dbReference type="SUPFAM" id="SSF51045">
    <property type="entry name" value="WW domain"/>
    <property type="match status" value="2"/>
</dbReference>
<dbReference type="Gene3D" id="2.20.70.10">
    <property type="match status" value="2"/>
</dbReference>
<reference evidence="3 4" key="1">
    <citation type="submission" date="2020-12" db="EMBL/GenBank/DDBJ databases">
        <title>De novo assembly of Tibetan sheep genome.</title>
        <authorList>
            <person name="Li X."/>
        </authorList>
    </citation>
    <scope>NUCLEOTIDE SEQUENCE [LARGE SCALE GENOMIC DNA]</scope>
    <source>
        <tissue evidence="3">Heart</tissue>
    </source>
</reference>
<feature type="compositionally biased region" description="Basic and acidic residues" evidence="1">
    <location>
        <begin position="310"/>
        <end position="321"/>
    </location>
</feature>
<feature type="domain" description="WW" evidence="2">
    <location>
        <begin position="159"/>
        <end position="186"/>
    </location>
</feature>
<feature type="region of interest" description="Disordered" evidence="1">
    <location>
        <begin position="179"/>
        <end position="346"/>
    </location>
</feature>
<dbReference type="GO" id="GO:0003723">
    <property type="term" value="F:RNA binding"/>
    <property type="evidence" value="ECO:0007669"/>
    <property type="project" value="TreeGrafter"/>
</dbReference>
<accession>A0A836A9N5</accession>
<name>A0A836A9N5_SHEEP</name>
<feature type="compositionally biased region" description="Basic and acidic residues" evidence="1">
    <location>
        <begin position="275"/>
        <end position="284"/>
    </location>
</feature>
<dbReference type="GO" id="GO:0071011">
    <property type="term" value="C:precatalytic spliceosome"/>
    <property type="evidence" value="ECO:0007669"/>
    <property type="project" value="TreeGrafter"/>
</dbReference>
<dbReference type="Pfam" id="PF00397">
    <property type="entry name" value="WW"/>
    <property type="match status" value="2"/>
</dbReference>
<dbReference type="AlphaFoldDB" id="A0A836A9N5"/>
<evidence type="ECO:0000313" key="3">
    <source>
        <dbReference type="EMBL" id="KAG5204027.1"/>
    </source>
</evidence>
<comment type="caution">
    <text evidence="3">The sequence shown here is derived from an EMBL/GenBank/DDBJ whole genome shotgun (WGS) entry which is preliminary data.</text>
</comment>
<protein>
    <recommendedName>
        <fullName evidence="2">WW domain-containing protein</fullName>
    </recommendedName>
</protein>
<feature type="region of interest" description="Disordered" evidence="1">
    <location>
        <begin position="369"/>
        <end position="405"/>
    </location>
</feature>
<dbReference type="InterPro" id="IPR001202">
    <property type="entry name" value="WW_dom"/>
</dbReference>
<dbReference type="PROSITE" id="PS01159">
    <property type="entry name" value="WW_DOMAIN_1"/>
    <property type="match status" value="2"/>
</dbReference>
<dbReference type="SMART" id="SM00456">
    <property type="entry name" value="WW"/>
    <property type="match status" value="2"/>
</dbReference>
<dbReference type="CDD" id="cd00201">
    <property type="entry name" value="WW"/>
    <property type="match status" value="2"/>
</dbReference>
<dbReference type="InterPro" id="IPR040023">
    <property type="entry name" value="WBP4"/>
</dbReference>
<feature type="compositionally biased region" description="Basic and acidic residues" evidence="1">
    <location>
        <begin position="179"/>
        <end position="188"/>
    </location>
</feature>
<feature type="compositionally biased region" description="Basic and acidic residues" evidence="1">
    <location>
        <begin position="208"/>
        <end position="234"/>
    </location>
</feature>
<evidence type="ECO:0000313" key="4">
    <source>
        <dbReference type="Proteomes" id="UP000664991"/>
    </source>
</evidence>
<dbReference type="EMBL" id="JAEMGP010000010">
    <property type="protein sequence ID" value="KAG5204027.1"/>
    <property type="molecule type" value="Genomic_DNA"/>
</dbReference>
<feature type="region of interest" description="Disordered" evidence="1">
    <location>
        <begin position="421"/>
        <end position="444"/>
    </location>
</feature>
<dbReference type="PANTHER" id="PTHR13173:SF10">
    <property type="entry name" value="WW DOMAIN-BINDING PROTEIN 4"/>
    <property type="match status" value="1"/>
</dbReference>
<feature type="domain" description="WW" evidence="2">
    <location>
        <begin position="112"/>
        <end position="145"/>
    </location>
</feature>
<dbReference type="PANTHER" id="PTHR13173">
    <property type="entry name" value="WW DOMAIN BINDING PROTEIN 4"/>
    <property type="match status" value="1"/>
</dbReference>
<feature type="compositionally biased region" description="Low complexity" evidence="1">
    <location>
        <begin position="80"/>
        <end position="98"/>
    </location>
</feature>
<gene>
    <name evidence="3" type="ORF">JEQ12_002003</name>
</gene>
<evidence type="ECO:0000256" key="1">
    <source>
        <dbReference type="SAM" id="MobiDB-lite"/>
    </source>
</evidence>
<dbReference type="InterPro" id="IPR036020">
    <property type="entry name" value="WW_dom_sf"/>
</dbReference>
<proteinExistence type="predicted"/>
<feature type="compositionally biased region" description="Polar residues" evidence="1">
    <location>
        <begin position="328"/>
        <end position="338"/>
    </location>
</feature>